<accession>A0AAW2WSL4</accession>
<comment type="caution">
    <text evidence="1">The sequence shown here is derived from an EMBL/GenBank/DDBJ whole genome shotgun (WGS) entry which is preliminary data.</text>
</comment>
<dbReference type="AlphaFoldDB" id="A0AAW2WSL4"/>
<reference evidence="1" key="2">
    <citation type="journal article" date="2024" name="Plant">
        <title>Genomic evolution and insights into agronomic trait innovations of Sesamum species.</title>
        <authorList>
            <person name="Miao H."/>
            <person name="Wang L."/>
            <person name="Qu L."/>
            <person name="Liu H."/>
            <person name="Sun Y."/>
            <person name="Le M."/>
            <person name="Wang Q."/>
            <person name="Wei S."/>
            <person name="Zheng Y."/>
            <person name="Lin W."/>
            <person name="Duan Y."/>
            <person name="Cao H."/>
            <person name="Xiong S."/>
            <person name="Wang X."/>
            <person name="Wei L."/>
            <person name="Li C."/>
            <person name="Ma Q."/>
            <person name="Ju M."/>
            <person name="Zhao R."/>
            <person name="Li G."/>
            <person name="Mu C."/>
            <person name="Tian Q."/>
            <person name="Mei H."/>
            <person name="Zhang T."/>
            <person name="Gao T."/>
            <person name="Zhang H."/>
        </authorList>
    </citation>
    <scope>NUCLEOTIDE SEQUENCE</scope>
    <source>
        <strain evidence="1">KEN1</strain>
    </source>
</reference>
<organism evidence="1">
    <name type="scientific">Sesamum latifolium</name>
    <dbReference type="NCBI Taxonomy" id="2727402"/>
    <lineage>
        <taxon>Eukaryota</taxon>
        <taxon>Viridiplantae</taxon>
        <taxon>Streptophyta</taxon>
        <taxon>Embryophyta</taxon>
        <taxon>Tracheophyta</taxon>
        <taxon>Spermatophyta</taxon>
        <taxon>Magnoliopsida</taxon>
        <taxon>eudicotyledons</taxon>
        <taxon>Gunneridae</taxon>
        <taxon>Pentapetalae</taxon>
        <taxon>asterids</taxon>
        <taxon>lamiids</taxon>
        <taxon>Lamiales</taxon>
        <taxon>Pedaliaceae</taxon>
        <taxon>Sesamum</taxon>
    </lineage>
</organism>
<dbReference type="PANTHER" id="PTHR33116:SF86">
    <property type="entry name" value="REVERSE TRANSCRIPTASE DOMAIN-CONTAINING PROTEIN"/>
    <property type="match status" value="1"/>
</dbReference>
<protein>
    <recommendedName>
        <fullName evidence="2">Reverse transcriptase domain-containing protein</fullName>
    </recommendedName>
</protein>
<dbReference type="PANTHER" id="PTHR33116">
    <property type="entry name" value="REVERSE TRANSCRIPTASE ZINC-BINDING DOMAIN-CONTAINING PROTEIN-RELATED-RELATED"/>
    <property type="match status" value="1"/>
</dbReference>
<reference evidence="1" key="1">
    <citation type="submission" date="2020-06" db="EMBL/GenBank/DDBJ databases">
        <authorList>
            <person name="Li T."/>
            <person name="Hu X."/>
            <person name="Zhang T."/>
            <person name="Song X."/>
            <person name="Zhang H."/>
            <person name="Dai N."/>
            <person name="Sheng W."/>
            <person name="Hou X."/>
            <person name="Wei L."/>
        </authorList>
    </citation>
    <scope>NUCLEOTIDE SEQUENCE</scope>
    <source>
        <strain evidence="1">KEN1</strain>
        <tissue evidence="1">Leaf</tissue>
    </source>
</reference>
<dbReference type="EMBL" id="JACGWN010000007">
    <property type="protein sequence ID" value="KAL0444425.1"/>
    <property type="molecule type" value="Genomic_DNA"/>
</dbReference>
<evidence type="ECO:0000313" key="1">
    <source>
        <dbReference type="EMBL" id="KAL0444425.1"/>
    </source>
</evidence>
<gene>
    <name evidence="1" type="ORF">Slati_2165200</name>
</gene>
<sequence>MAVKIDLTKAYDRVEWQALLKLIEHTGFYSEVIRWISQCITSSSFSLLINGTLFDIFNPSVASDRETLSHPISLSFMLRPEERDPRAVKECLSKFEEWRSQKVNARKSLVHYSRHIPNRNRKILLDILEMNECNHQVKHLGLPFCKPPTRNVAFNELVEKITSKLLAWKA</sequence>
<proteinExistence type="predicted"/>
<evidence type="ECO:0008006" key="2">
    <source>
        <dbReference type="Google" id="ProtNLM"/>
    </source>
</evidence>
<name>A0AAW2WSL4_9LAMI</name>